<organism evidence="1 2">
    <name type="scientific">Mucilaginibacter angelicae</name>
    <dbReference type="NCBI Taxonomy" id="869718"/>
    <lineage>
        <taxon>Bacteria</taxon>
        <taxon>Pseudomonadati</taxon>
        <taxon>Bacteroidota</taxon>
        <taxon>Sphingobacteriia</taxon>
        <taxon>Sphingobacteriales</taxon>
        <taxon>Sphingobacteriaceae</taxon>
        <taxon>Mucilaginibacter</taxon>
    </lineage>
</organism>
<protein>
    <recommendedName>
        <fullName evidence="3">2'-5' RNA ligase</fullName>
    </recommendedName>
</protein>
<dbReference type="Proteomes" id="UP001589828">
    <property type="component" value="Unassembled WGS sequence"/>
</dbReference>
<reference evidence="1 2" key="1">
    <citation type="submission" date="2024-09" db="EMBL/GenBank/DDBJ databases">
        <authorList>
            <person name="Sun Q."/>
            <person name="Mori K."/>
        </authorList>
    </citation>
    <scope>NUCLEOTIDE SEQUENCE [LARGE SCALE GENOMIC DNA]</scope>
    <source>
        <strain evidence="1 2">NCAIM B.02415</strain>
    </source>
</reference>
<dbReference type="InterPro" id="IPR009097">
    <property type="entry name" value="Cyclic_Pdiesterase"/>
</dbReference>
<accession>A0ABV6LFS0</accession>
<evidence type="ECO:0000313" key="1">
    <source>
        <dbReference type="EMBL" id="MFC0518323.1"/>
    </source>
</evidence>
<dbReference type="SUPFAM" id="SSF55144">
    <property type="entry name" value="LigT-like"/>
    <property type="match status" value="1"/>
</dbReference>
<name>A0ABV6LFS0_9SPHI</name>
<gene>
    <name evidence="1" type="ORF">ACFFGT_29180</name>
</gene>
<keyword evidence="2" id="KW-1185">Reference proteome</keyword>
<dbReference type="Gene3D" id="3.90.1140.10">
    <property type="entry name" value="Cyclic phosphodiesterase"/>
    <property type="match status" value="1"/>
</dbReference>
<evidence type="ECO:0000313" key="2">
    <source>
        <dbReference type="Proteomes" id="UP001589828"/>
    </source>
</evidence>
<proteinExistence type="predicted"/>
<sequence>MSLSFFHFILSLPDNANFMIMRLKNEAKRIIGDYPSMNARAHITINNYPRKPLYINEQGFTMFERRLKLLPPIVFEIDGFDCFNEENNYNKTIYAKLKSSDQNKYWFKLLWKIVGKGSDTPHITIARNITPEQFNRLWPHFQKREMHEKFIVSRFTILRNRPAFEESRAVIYREFEFQGSQNASTMPDNMGLTQSFKNYPSINQQISLF</sequence>
<comment type="caution">
    <text evidence="1">The sequence shown here is derived from an EMBL/GenBank/DDBJ whole genome shotgun (WGS) entry which is preliminary data.</text>
</comment>
<dbReference type="Pfam" id="PF13563">
    <property type="entry name" value="2_5_RNA_ligase2"/>
    <property type="match status" value="1"/>
</dbReference>
<dbReference type="EMBL" id="JBHLTS010000078">
    <property type="protein sequence ID" value="MFC0518323.1"/>
    <property type="molecule type" value="Genomic_DNA"/>
</dbReference>
<dbReference type="RefSeq" id="WP_377026046.1">
    <property type="nucleotide sequence ID" value="NZ_JBHLTS010000078.1"/>
</dbReference>
<evidence type="ECO:0008006" key="3">
    <source>
        <dbReference type="Google" id="ProtNLM"/>
    </source>
</evidence>